<proteinExistence type="predicted"/>
<evidence type="ECO:0000313" key="2">
    <source>
        <dbReference type="EMBL" id="MDA2803544.1"/>
    </source>
</evidence>
<sequence length="223" mass="22814">MPEDGAVPDSGAGGTEEASAGGGPVNAESGGAPVIDVGAVRTEAVENDTVELATRPPAEGDAADQAGEALSEGGHGGDWRAVVRLTYTSASRENGALVVGAEGEYLHDEGGYALHAADFTLLTPVLGAAPDSGDGFERTPAAGDEVLAELAPGDARPFSLRFPDAPERPSEEAVQMVEYTTPAEVWGHSTGGDYTPGRVCVVDDADGGWHDLPLFEYTDYPCG</sequence>
<keyword evidence="3" id="KW-1185">Reference proteome</keyword>
<dbReference type="Proteomes" id="UP001165685">
    <property type="component" value="Unassembled WGS sequence"/>
</dbReference>
<name>A0ABT4TFQ2_9ACTN</name>
<accession>A0ABT4TFQ2</accession>
<feature type="region of interest" description="Disordered" evidence="1">
    <location>
        <begin position="51"/>
        <end position="75"/>
    </location>
</feature>
<comment type="caution">
    <text evidence="2">The sequence shown here is derived from an EMBL/GenBank/DDBJ whole genome shotgun (WGS) entry which is preliminary data.</text>
</comment>
<dbReference type="EMBL" id="JAQFWP010000004">
    <property type="protein sequence ID" value="MDA2803544.1"/>
    <property type="molecule type" value="Genomic_DNA"/>
</dbReference>
<gene>
    <name evidence="2" type="ORF">O4U47_03400</name>
</gene>
<organism evidence="2 3">
    <name type="scientific">Nocardiopsis suaedae</name>
    <dbReference type="NCBI Taxonomy" id="3018444"/>
    <lineage>
        <taxon>Bacteria</taxon>
        <taxon>Bacillati</taxon>
        <taxon>Actinomycetota</taxon>
        <taxon>Actinomycetes</taxon>
        <taxon>Streptosporangiales</taxon>
        <taxon>Nocardiopsidaceae</taxon>
        <taxon>Nocardiopsis</taxon>
    </lineage>
</organism>
<reference evidence="2" key="1">
    <citation type="submission" date="2023-01" db="EMBL/GenBank/DDBJ databases">
        <title>Draft genome sequence of Nocardiopsis sp. LSu2-4 isolated from halophytes.</title>
        <authorList>
            <person name="Duangmal K."/>
            <person name="Chantavorakit T."/>
        </authorList>
    </citation>
    <scope>NUCLEOTIDE SEQUENCE</scope>
    <source>
        <strain evidence="2">LSu2-4</strain>
    </source>
</reference>
<protein>
    <submittedName>
        <fullName evidence="2">Uncharacterized protein</fullName>
    </submittedName>
</protein>
<evidence type="ECO:0000256" key="1">
    <source>
        <dbReference type="SAM" id="MobiDB-lite"/>
    </source>
</evidence>
<evidence type="ECO:0000313" key="3">
    <source>
        <dbReference type="Proteomes" id="UP001165685"/>
    </source>
</evidence>
<feature type="region of interest" description="Disordered" evidence="1">
    <location>
        <begin position="1"/>
        <end position="32"/>
    </location>
</feature>
<feature type="compositionally biased region" description="Low complexity" evidence="1">
    <location>
        <begin position="56"/>
        <end position="69"/>
    </location>
</feature>
<dbReference type="RefSeq" id="WP_270676037.1">
    <property type="nucleotide sequence ID" value="NZ_JAQFWP010000004.1"/>
</dbReference>